<organism evidence="3 4">
    <name type="scientific">Nocardioides luteus</name>
    <dbReference type="NCBI Taxonomy" id="1844"/>
    <lineage>
        <taxon>Bacteria</taxon>
        <taxon>Bacillati</taxon>
        <taxon>Actinomycetota</taxon>
        <taxon>Actinomycetes</taxon>
        <taxon>Propionibacteriales</taxon>
        <taxon>Nocardioidaceae</taxon>
        <taxon>Nocardioides</taxon>
    </lineage>
</organism>
<evidence type="ECO:0000259" key="1">
    <source>
        <dbReference type="Pfam" id="PF02470"/>
    </source>
</evidence>
<dbReference type="GO" id="GO:0005576">
    <property type="term" value="C:extracellular region"/>
    <property type="evidence" value="ECO:0007669"/>
    <property type="project" value="TreeGrafter"/>
</dbReference>
<evidence type="ECO:0000259" key="2">
    <source>
        <dbReference type="Pfam" id="PF11887"/>
    </source>
</evidence>
<dbReference type="PANTHER" id="PTHR33371">
    <property type="entry name" value="INTERMEMBRANE PHOSPHOLIPID TRANSPORT SYSTEM BINDING PROTEIN MLAD-RELATED"/>
    <property type="match status" value="1"/>
</dbReference>
<reference evidence="3" key="1">
    <citation type="submission" date="2016-10" db="EMBL/GenBank/DDBJ databases">
        <title>Draft Genome Sequence of Nocardioides luteus Strain BAFB, an Alkane-Degrading Bacterium Isolated from JP-7 Polluted Soil.</title>
        <authorList>
            <person name="Brown L."/>
            <person name="Ruiz O.N."/>
            <person name="Gunasekera T."/>
        </authorList>
    </citation>
    <scope>NUCLEOTIDE SEQUENCE [LARGE SCALE GENOMIC DNA]</scope>
    <source>
        <strain evidence="3">BAFB</strain>
    </source>
</reference>
<feature type="domain" description="Mce/MlaD" evidence="1">
    <location>
        <begin position="55"/>
        <end position="127"/>
    </location>
</feature>
<dbReference type="PANTHER" id="PTHR33371:SF15">
    <property type="entry name" value="LIPOPROTEIN LPRN"/>
    <property type="match status" value="1"/>
</dbReference>
<dbReference type="Proteomes" id="UP000033772">
    <property type="component" value="Unassembled WGS sequence"/>
</dbReference>
<dbReference type="OrthoDB" id="9774928at2"/>
<sequence>MLKRNPKPAVQSTMKRAVQALVGVILGALVLTGCGNFSVYDLPLPGGVDAGEEPIAVKVQFQDVLDLVPQSTVKLEDIDVGKIDKIWLDDGVATVEMLLKKDVDLPSNARASIQQTSLLGEKFVQLERPAEPASTKLADGSTIPLSQTGRNPEIEEVFSALSLLLNGGGVAQLKTISTELNKALAGREDSARSVLHQVEALARELDDNKQKIVDAIEALDALAKATNAQMGSIDAALDELPSAIKSLDGQRADLVKMLKALERLGDTGVRVIRASKDDTIGIVKDLKPLLTNLADSGDKFVKAMNTILTYPFVDQAVGGSPQTARNLHMGDFVNLDVTVDLNLDTLLDNAPDLPSTVCWAKDQILDKLLGLDGQALLDGLNEAVKKACDGKFATALSNCQSALTSGLAGDNTLGTLPKACLADTLSGLVDTLGDLLNLNLTPSTSGGSSSGDGSGCVLLLFCRAGATPGTHAVSYDELSKELDPGLTALLIPGLSTSSNTHGEGVS</sequence>
<feature type="domain" description="Mammalian cell entry C-terminal" evidence="2">
    <location>
        <begin position="135"/>
        <end position="319"/>
    </location>
</feature>
<dbReference type="NCBIfam" id="TIGR00996">
    <property type="entry name" value="Mtu_fam_mce"/>
    <property type="match status" value="1"/>
</dbReference>
<comment type="caution">
    <text evidence="3">The sequence shown here is derived from an EMBL/GenBank/DDBJ whole genome shotgun (WGS) entry which is preliminary data.</text>
</comment>
<evidence type="ECO:0000313" key="4">
    <source>
        <dbReference type="Proteomes" id="UP000033772"/>
    </source>
</evidence>
<gene>
    <name evidence="3" type="ORF">UG56_019675</name>
</gene>
<evidence type="ECO:0008006" key="5">
    <source>
        <dbReference type="Google" id="ProtNLM"/>
    </source>
</evidence>
<dbReference type="AlphaFoldDB" id="A0A1J4N351"/>
<evidence type="ECO:0000313" key="3">
    <source>
        <dbReference type="EMBL" id="OIJ24992.1"/>
    </source>
</evidence>
<protein>
    <recommendedName>
        <fullName evidence="5">Mammalian cell entry protein</fullName>
    </recommendedName>
</protein>
<keyword evidence="4" id="KW-1185">Reference proteome</keyword>
<proteinExistence type="predicted"/>
<dbReference type="Pfam" id="PF11887">
    <property type="entry name" value="Mce4_CUP1"/>
    <property type="match status" value="1"/>
</dbReference>
<dbReference type="InterPro" id="IPR003399">
    <property type="entry name" value="Mce/MlaD"/>
</dbReference>
<dbReference type="RefSeq" id="WP_052693132.1">
    <property type="nucleotide sequence ID" value="NZ_JZDQ02000030.1"/>
</dbReference>
<name>A0A1J4N351_9ACTN</name>
<dbReference type="InterPro" id="IPR024516">
    <property type="entry name" value="Mce_C"/>
</dbReference>
<dbReference type="STRING" id="1844.UG56_019675"/>
<dbReference type="InterPro" id="IPR005693">
    <property type="entry name" value="Mce"/>
</dbReference>
<dbReference type="InterPro" id="IPR052336">
    <property type="entry name" value="MlaD_Phospholipid_Transporter"/>
</dbReference>
<accession>A0A1J4N351</accession>
<dbReference type="Pfam" id="PF02470">
    <property type="entry name" value="MlaD"/>
    <property type="match status" value="1"/>
</dbReference>
<dbReference type="EMBL" id="JZDQ02000030">
    <property type="protein sequence ID" value="OIJ24992.1"/>
    <property type="molecule type" value="Genomic_DNA"/>
</dbReference>
<dbReference type="PROSITE" id="PS51257">
    <property type="entry name" value="PROKAR_LIPOPROTEIN"/>
    <property type="match status" value="1"/>
</dbReference>